<evidence type="ECO:0000313" key="2">
    <source>
        <dbReference type="EMBL" id="TKR22309.1"/>
    </source>
</evidence>
<evidence type="ECO:0000313" key="3">
    <source>
        <dbReference type="Proteomes" id="UP000308121"/>
    </source>
</evidence>
<protein>
    <submittedName>
        <fullName evidence="2">Uncharacterized protein</fullName>
    </submittedName>
</protein>
<dbReference type="RefSeq" id="WP_154730848.1">
    <property type="nucleotide sequence ID" value="NZ_SZYE01000207.1"/>
</dbReference>
<sequence>MSEDLHAGLAEIAVGAARAFRTPPVADLRRRVRRRRAVRRTAGMAAVLVAATSVGAAALALGPGTAP</sequence>
<comment type="caution">
    <text evidence="2">The sequence shown here is derived from an EMBL/GenBank/DDBJ whole genome shotgun (WGS) entry which is preliminary data.</text>
</comment>
<gene>
    <name evidence="2" type="ORF">FA014_17155</name>
</gene>
<keyword evidence="1" id="KW-1133">Transmembrane helix</keyword>
<feature type="transmembrane region" description="Helical" evidence="1">
    <location>
        <begin position="41"/>
        <end position="61"/>
    </location>
</feature>
<evidence type="ECO:0000256" key="1">
    <source>
        <dbReference type="SAM" id="Phobius"/>
    </source>
</evidence>
<proteinExistence type="predicted"/>
<organism evidence="2 3">
    <name type="scientific">Cellulomonas hominis</name>
    <dbReference type="NCBI Taxonomy" id="156981"/>
    <lineage>
        <taxon>Bacteria</taxon>
        <taxon>Bacillati</taxon>
        <taxon>Actinomycetota</taxon>
        <taxon>Actinomycetes</taxon>
        <taxon>Micrococcales</taxon>
        <taxon>Cellulomonadaceae</taxon>
        <taxon>Cellulomonas</taxon>
    </lineage>
</organism>
<dbReference type="AlphaFoldDB" id="A0A7Z8NNX4"/>
<accession>A0A7Z8NNX4</accession>
<keyword evidence="1" id="KW-0472">Membrane</keyword>
<dbReference type="EMBL" id="SZYE01000207">
    <property type="protein sequence ID" value="TKR22309.1"/>
    <property type="molecule type" value="Genomic_DNA"/>
</dbReference>
<dbReference type="Proteomes" id="UP000308121">
    <property type="component" value="Unassembled WGS sequence"/>
</dbReference>
<name>A0A7Z8NNX4_9CELL</name>
<feature type="non-terminal residue" evidence="2">
    <location>
        <position position="67"/>
    </location>
</feature>
<keyword evidence="1" id="KW-0812">Transmembrane</keyword>
<reference evidence="2 3" key="1">
    <citation type="submission" date="2019-05" db="EMBL/GenBank/DDBJ databases">
        <title>Genome sequence of Cellulomonas hominis strain CS1.</title>
        <authorList>
            <person name="Belmont J."/>
            <person name="Maclea K.S."/>
        </authorList>
    </citation>
    <scope>NUCLEOTIDE SEQUENCE [LARGE SCALE GENOMIC DNA]</scope>
    <source>
        <strain evidence="2 3">CS1</strain>
    </source>
</reference>